<evidence type="ECO:0000256" key="1">
    <source>
        <dbReference type="ARBA" id="ARBA00009437"/>
    </source>
</evidence>
<evidence type="ECO:0000256" key="4">
    <source>
        <dbReference type="ARBA" id="ARBA00023163"/>
    </source>
</evidence>
<comment type="caution">
    <text evidence="6">The sequence shown here is derived from an EMBL/GenBank/DDBJ whole genome shotgun (WGS) entry which is preliminary data.</text>
</comment>
<keyword evidence="4" id="KW-0804">Transcription</keyword>
<feature type="domain" description="HTH lysR-type" evidence="5">
    <location>
        <begin position="1"/>
        <end position="58"/>
    </location>
</feature>
<dbReference type="CDD" id="cd05466">
    <property type="entry name" value="PBP2_LTTR_substrate"/>
    <property type="match status" value="1"/>
</dbReference>
<dbReference type="GO" id="GO:0003677">
    <property type="term" value="F:DNA binding"/>
    <property type="evidence" value="ECO:0007669"/>
    <property type="project" value="UniProtKB-KW"/>
</dbReference>
<gene>
    <name evidence="6" type="ORF">KCX74_14620</name>
</gene>
<keyword evidence="3" id="KW-0238">DNA-binding</keyword>
<name>A0A941ICC8_9BACI</name>
<dbReference type="InterPro" id="IPR000847">
    <property type="entry name" value="LysR_HTH_N"/>
</dbReference>
<evidence type="ECO:0000313" key="6">
    <source>
        <dbReference type="EMBL" id="MBR7797267.1"/>
    </source>
</evidence>
<dbReference type="EMBL" id="JAGSOT010000048">
    <property type="protein sequence ID" value="MBR7797267.1"/>
    <property type="molecule type" value="Genomic_DNA"/>
</dbReference>
<dbReference type="Proteomes" id="UP000675284">
    <property type="component" value="Unassembled WGS sequence"/>
</dbReference>
<dbReference type="SUPFAM" id="SSF53850">
    <property type="entry name" value="Periplasmic binding protein-like II"/>
    <property type="match status" value="1"/>
</dbReference>
<proteinExistence type="inferred from homology"/>
<dbReference type="Gene3D" id="3.40.190.290">
    <property type="match status" value="1"/>
</dbReference>
<evidence type="ECO:0000256" key="2">
    <source>
        <dbReference type="ARBA" id="ARBA00023015"/>
    </source>
</evidence>
<dbReference type="PRINTS" id="PR00039">
    <property type="entry name" value="HTHLYSR"/>
</dbReference>
<evidence type="ECO:0000313" key="7">
    <source>
        <dbReference type="Proteomes" id="UP000675284"/>
    </source>
</evidence>
<accession>A0A941ICC8</accession>
<dbReference type="Pfam" id="PF03466">
    <property type="entry name" value="LysR_substrate"/>
    <property type="match status" value="1"/>
</dbReference>
<keyword evidence="7" id="KW-1185">Reference proteome</keyword>
<dbReference type="GO" id="GO:0032993">
    <property type="term" value="C:protein-DNA complex"/>
    <property type="evidence" value="ECO:0007669"/>
    <property type="project" value="TreeGrafter"/>
</dbReference>
<dbReference type="InterPro" id="IPR005119">
    <property type="entry name" value="LysR_subst-bd"/>
</dbReference>
<sequence>MSLQTLRYFIEVAKHLSFSEASKALHISQPGLSQQISDLERKLGFKLLNRTTRKVALTEEGAFIFNKLSTSFNDIEMTLDFMTTQKMIPKAKIKIAAVPSAASIFIPKLLIKMLTDFPDIDVYTHETTSAKAIEFMKQKHYHLAFIRTPIYKEEFLNNDLRLFEFKKYPLRLVVAKNHPLAQRDSVDLQDAKNETFIHYSDDHTNPLQFLLDKACLTAGFSPKKLCTGSALLSIYHLVSNNLGVSLMPSDMTSLLENNKIKILKLNNIELFSSTSVLWNEENNTSFVTNQILDILQTDPIFKEFI</sequence>
<organism evidence="6 7">
    <name type="scientific">Virgibacillus salarius</name>
    <dbReference type="NCBI Taxonomy" id="447199"/>
    <lineage>
        <taxon>Bacteria</taxon>
        <taxon>Bacillati</taxon>
        <taxon>Bacillota</taxon>
        <taxon>Bacilli</taxon>
        <taxon>Bacillales</taxon>
        <taxon>Bacillaceae</taxon>
        <taxon>Virgibacillus</taxon>
    </lineage>
</organism>
<dbReference type="Gene3D" id="1.10.10.10">
    <property type="entry name" value="Winged helix-like DNA-binding domain superfamily/Winged helix DNA-binding domain"/>
    <property type="match status" value="1"/>
</dbReference>
<keyword evidence="2" id="KW-0805">Transcription regulation</keyword>
<evidence type="ECO:0000256" key="3">
    <source>
        <dbReference type="ARBA" id="ARBA00023125"/>
    </source>
</evidence>
<dbReference type="FunFam" id="1.10.10.10:FF:000001">
    <property type="entry name" value="LysR family transcriptional regulator"/>
    <property type="match status" value="1"/>
</dbReference>
<dbReference type="PANTHER" id="PTHR30346:SF28">
    <property type="entry name" value="HTH-TYPE TRANSCRIPTIONAL REGULATOR CYNR"/>
    <property type="match status" value="1"/>
</dbReference>
<dbReference type="InterPro" id="IPR036390">
    <property type="entry name" value="WH_DNA-bd_sf"/>
</dbReference>
<dbReference type="SUPFAM" id="SSF46785">
    <property type="entry name" value="Winged helix' DNA-binding domain"/>
    <property type="match status" value="1"/>
</dbReference>
<dbReference type="InterPro" id="IPR036388">
    <property type="entry name" value="WH-like_DNA-bd_sf"/>
</dbReference>
<protein>
    <submittedName>
        <fullName evidence="6">LysR family transcriptional regulator</fullName>
    </submittedName>
</protein>
<dbReference type="PROSITE" id="PS50931">
    <property type="entry name" value="HTH_LYSR"/>
    <property type="match status" value="1"/>
</dbReference>
<reference evidence="6" key="1">
    <citation type="submission" date="2021-04" db="EMBL/GenBank/DDBJ databases">
        <title>Isolation and polyphasic classification of algal microorganism.</title>
        <authorList>
            <person name="Wang S."/>
        </authorList>
    </citation>
    <scope>NUCLEOTIDE SEQUENCE</scope>
    <source>
        <strain evidence="6">720a</strain>
    </source>
</reference>
<dbReference type="GO" id="GO:0003700">
    <property type="term" value="F:DNA-binding transcription factor activity"/>
    <property type="evidence" value="ECO:0007669"/>
    <property type="project" value="InterPro"/>
</dbReference>
<dbReference type="PANTHER" id="PTHR30346">
    <property type="entry name" value="TRANSCRIPTIONAL DUAL REGULATOR HCAR-RELATED"/>
    <property type="match status" value="1"/>
</dbReference>
<dbReference type="AlphaFoldDB" id="A0A941ICC8"/>
<evidence type="ECO:0000259" key="5">
    <source>
        <dbReference type="PROSITE" id="PS50931"/>
    </source>
</evidence>
<dbReference type="RefSeq" id="WP_051388442.1">
    <property type="nucleotide sequence ID" value="NZ_BAAACY010000138.1"/>
</dbReference>
<dbReference type="Pfam" id="PF00126">
    <property type="entry name" value="HTH_1"/>
    <property type="match status" value="1"/>
</dbReference>
<comment type="similarity">
    <text evidence="1">Belongs to the LysR transcriptional regulatory family.</text>
</comment>